<dbReference type="GO" id="GO:0016791">
    <property type="term" value="F:phosphatase activity"/>
    <property type="evidence" value="ECO:0007669"/>
    <property type="project" value="TreeGrafter"/>
</dbReference>
<organism evidence="1">
    <name type="scientific">Pseudarthrobacter sulfonivorans</name>
    <dbReference type="NCBI Taxonomy" id="121292"/>
    <lineage>
        <taxon>Bacteria</taxon>
        <taxon>Bacillati</taxon>
        <taxon>Actinomycetota</taxon>
        <taxon>Actinomycetes</taxon>
        <taxon>Micrococcales</taxon>
        <taxon>Micrococcaceae</taxon>
        <taxon>Pseudarthrobacter</taxon>
    </lineage>
</organism>
<sequence length="226" mass="24998">MPQSTVHLLRHGEVHNPDRVLYGRLPEFHLSELGREMAQMLADHFAERAARGARIVYLAASPLVRAQETAAPTAEALGLELHTDSRIIEAENYFQGMQVTKAELRKPKHWPHLVNPFRPSWGEPYKAQAARVMSAVEDARLRAIELAAGDYGTDGPEAIMVSHQLPIWATRLSAEGRPLWHDPRKRECTLTSITSLVFDDDGSLLRVEYSEPAAVLLPGAASTPGA</sequence>
<protein>
    <submittedName>
        <fullName evidence="1">Fructose-2,6-bisphosphatase</fullName>
    </submittedName>
</protein>
<dbReference type="PANTHER" id="PTHR48100:SF51">
    <property type="entry name" value="PHOSPHOGLYCERATE MUTASE"/>
    <property type="match status" value="1"/>
</dbReference>
<dbReference type="PANTHER" id="PTHR48100">
    <property type="entry name" value="BROAD-SPECIFICITY PHOSPHATASE YOR283W-RELATED"/>
    <property type="match status" value="1"/>
</dbReference>
<dbReference type="GO" id="GO:0005737">
    <property type="term" value="C:cytoplasm"/>
    <property type="evidence" value="ECO:0007669"/>
    <property type="project" value="TreeGrafter"/>
</dbReference>
<dbReference type="AlphaFoldDB" id="A0A0U3PHU5"/>
<dbReference type="STRING" id="121292.AU252_14850"/>
<dbReference type="Pfam" id="PF00300">
    <property type="entry name" value="His_Phos_1"/>
    <property type="match status" value="1"/>
</dbReference>
<dbReference type="InterPro" id="IPR013078">
    <property type="entry name" value="His_Pase_superF_clade-1"/>
</dbReference>
<dbReference type="SMART" id="SM00855">
    <property type="entry name" value="PGAM"/>
    <property type="match status" value="1"/>
</dbReference>
<name>A0A0U3PHU5_9MICC</name>
<dbReference type="InterPro" id="IPR029033">
    <property type="entry name" value="His_PPase_superfam"/>
</dbReference>
<reference evidence="1 2" key="1">
    <citation type="submission" date="2015-12" db="EMBL/GenBank/DDBJ databases">
        <authorList>
            <person name="Shamseldin A."/>
            <person name="Moawad H."/>
            <person name="Abd El-Rahim W.M."/>
            <person name="Sadowsky M.J."/>
        </authorList>
    </citation>
    <scope>NUCLEOTIDE SEQUENCE [LARGE SCALE GENOMIC DNA]</scope>
    <source>
        <strain evidence="1 2">Ar51</strain>
    </source>
</reference>
<dbReference type="CDD" id="cd07067">
    <property type="entry name" value="HP_PGM_like"/>
    <property type="match status" value="1"/>
</dbReference>
<dbReference type="InterPro" id="IPR050275">
    <property type="entry name" value="PGM_Phosphatase"/>
</dbReference>
<dbReference type="RefSeq" id="WP_058932976.1">
    <property type="nucleotide sequence ID" value="NZ_CP013747.1"/>
</dbReference>
<proteinExistence type="predicted"/>
<evidence type="ECO:0000313" key="2">
    <source>
        <dbReference type="Proteomes" id="UP000065151"/>
    </source>
</evidence>
<dbReference type="Proteomes" id="UP000065151">
    <property type="component" value="Chromosome"/>
</dbReference>
<evidence type="ECO:0000313" key="1">
    <source>
        <dbReference type="EMBL" id="ALV43987.1"/>
    </source>
</evidence>
<dbReference type="SUPFAM" id="SSF53254">
    <property type="entry name" value="Phosphoglycerate mutase-like"/>
    <property type="match status" value="1"/>
</dbReference>
<dbReference type="KEGG" id="psul:AU252_14850"/>
<dbReference type="EMBL" id="CP013747">
    <property type="protein sequence ID" value="ALV43987.1"/>
    <property type="molecule type" value="Genomic_DNA"/>
</dbReference>
<gene>
    <name evidence="1" type="ORF">AU252_14850</name>
</gene>
<dbReference type="Gene3D" id="3.40.50.1240">
    <property type="entry name" value="Phosphoglycerate mutase-like"/>
    <property type="match status" value="1"/>
</dbReference>
<accession>A0A0U3PHU5</accession>